<sequence length="115" mass="13529">MFFNENIVIEYSEDLYNDFIMQLGGKRFGHGLFNSFSKDNVKKWTEIVSEAYPEFQNLFKIFGYDWLGRCFGIDLRKSTYGNILMFEIGTNDVLEIPCTFDKFLNEEIPLYADVC</sequence>
<evidence type="ECO:0000313" key="4">
    <source>
        <dbReference type="Proteomes" id="UP000283701"/>
    </source>
</evidence>
<dbReference type="EMBL" id="QRHP01000001">
    <property type="protein sequence ID" value="RHF87310.1"/>
    <property type="molecule type" value="Genomic_DNA"/>
</dbReference>
<evidence type="ECO:0000313" key="2">
    <source>
        <dbReference type="EMBL" id="RHF87310.1"/>
    </source>
</evidence>
<dbReference type="Proteomes" id="UP000266391">
    <property type="component" value="Unassembled WGS sequence"/>
</dbReference>
<evidence type="ECO:0008006" key="5">
    <source>
        <dbReference type="Google" id="ProtNLM"/>
    </source>
</evidence>
<dbReference type="EMBL" id="QSIQ01000002">
    <property type="protein sequence ID" value="RHD05862.1"/>
    <property type="molecule type" value="Genomic_DNA"/>
</dbReference>
<comment type="caution">
    <text evidence="1">The sequence shown here is derived from an EMBL/GenBank/DDBJ whole genome shotgun (WGS) entry which is preliminary data.</text>
</comment>
<dbReference type="Proteomes" id="UP000283701">
    <property type="component" value="Unassembled WGS sequence"/>
</dbReference>
<accession>A0A396AJD1</accession>
<reference evidence="3 4" key="1">
    <citation type="submission" date="2018-08" db="EMBL/GenBank/DDBJ databases">
        <title>A genome reference for cultivated species of the human gut microbiota.</title>
        <authorList>
            <person name="Zou Y."/>
            <person name="Xue W."/>
            <person name="Luo G."/>
        </authorList>
    </citation>
    <scope>NUCLEOTIDE SEQUENCE [LARGE SCALE GENOMIC DNA]</scope>
    <source>
        <strain evidence="2 4">AM23-23AC</strain>
        <strain evidence="1 3">AM32-8LB</strain>
    </source>
</reference>
<evidence type="ECO:0000313" key="1">
    <source>
        <dbReference type="EMBL" id="RHD05862.1"/>
    </source>
</evidence>
<dbReference type="AlphaFoldDB" id="A0A396AJD1"/>
<proteinExistence type="predicted"/>
<gene>
    <name evidence="2" type="ORF">DW654_00625</name>
    <name evidence="1" type="ORF">DW813_02740</name>
</gene>
<evidence type="ECO:0000313" key="3">
    <source>
        <dbReference type="Proteomes" id="UP000266391"/>
    </source>
</evidence>
<organism evidence="1 3">
    <name type="scientific">Roseburia inulinivorans</name>
    <dbReference type="NCBI Taxonomy" id="360807"/>
    <lineage>
        <taxon>Bacteria</taxon>
        <taxon>Bacillati</taxon>
        <taxon>Bacillota</taxon>
        <taxon>Clostridia</taxon>
        <taxon>Lachnospirales</taxon>
        <taxon>Lachnospiraceae</taxon>
        <taxon>Roseburia</taxon>
    </lineage>
</organism>
<protein>
    <recommendedName>
        <fullName evidence="5">SMI1/KNR4 family protein</fullName>
    </recommendedName>
</protein>
<name>A0A396AJD1_9FIRM</name>